<dbReference type="AlphaFoldDB" id="A0A5J9VES5"/>
<feature type="region of interest" description="Disordered" evidence="1">
    <location>
        <begin position="1"/>
        <end position="47"/>
    </location>
</feature>
<feature type="non-terminal residue" evidence="2">
    <location>
        <position position="1"/>
    </location>
</feature>
<dbReference type="Gramene" id="TVU34822">
    <property type="protein sequence ID" value="TVU34822"/>
    <property type="gene ID" value="EJB05_16674"/>
</dbReference>
<proteinExistence type="predicted"/>
<accession>A0A5J9VES5</accession>
<reference evidence="2 3" key="1">
    <citation type="journal article" date="2019" name="Sci. Rep.">
        <title>A high-quality genome of Eragrostis curvula grass provides insights into Poaceae evolution and supports new strategies to enhance forage quality.</title>
        <authorList>
            <person name="Carballo J."/>
            <person name="Santos B.A.C.M."/>
            <person name="Zappacosta D."/>
            <person name="Garbus I."/>
            <person name="Selva J.P."/>
            <person name="Gallo C.A."/>
            <person name="Diaz A."/>
            <person name="Albertini E."/>
            <person name="Caccamo M."/>
            <person name="Echenique V."/>
        </authorList>
    </citation>
    <scope>NUCLEOTIDE SEQUENCE [LARGE SCALE GENOMIC DNA]</scope>
    <source>
        <strain evidence="3">cv. Victoria</strain>
        <tissue evidence="2">Leaf</tissue>
    </source>
</reference>
<name>A0A5J9VES5_9POAL</name>
<feature type="compositionally biased region" description="Basic residues" evidence="1">
    <location>
        <begin position="9"/>
        <end position="22"/>
    </location>
</feature>
<sequence>MGTPPVHPSHGRRPRRTSRRRVPPSTRSRTMLACRPTTPKEPSRKVAAEEERAHFRVETKPSDKMVGFAKMVAEVDLKEGESGFAKMIAEDSSDEELGPDHIYAAQASCFRDTWNALYSRYFGHFEDTIMYTETLPTETTDCPSSPPPGVPKACTGDEAGNGVVCAALCLYLPRRKKQLVESARKALILRHWWPWSSSRDVDAARSWSPDVGEGSASFKHWNGSQFSRIMPREAAEHAEAGAESKNRGS</sequence>
<feature type="region of interest" description="Disordered" evidence="1">
    <location>
        <begin position="229"/>
        <end position="249"/>
    </location>
</feature>
<protein>
    <submittedName>
        <fullName evidence="2">Uncharacterized protein</fullName>
    </submittedName>
</protein>
<dbReference type="EMBL" id="RWGY01000009">
    <property type="protein sequence ID" value="TVU34822.1"/>
    <property type="molecule type" value="Genomic_DNA"/>
</dbReference>
<comment type="caution">
    <text evidence="2">The sequence shown here is derived from an EMBL/GenBank/DDBJ whole genome shotgun (WGS) entry which is preliminary data.</text>
</comment>
<gene>
    <name evidence="2" type="ORF">EJB05_16674</name>
</gene>
<evidence type="ECO:0000313" key="2">
    <source>
        <dbReference type="EMBL" id="TVU34822.1"/>
    </source>
</evidence>
<dbReference type="Proteomes" id="UP000324897">
    <property type="component" value="Unassembled WGS sequence"/>
</dbReference>
<evidence type="ECO:0000313" key="3">
    <source>
        <dbReference type="Proteomes" id="UP000324897"/>
    </source>
</evidence>
<evidence type="ECO:0000256" key="1">
    <source>
        <dbReference type="SAM" id="MobiDB-lite"/>
    </source>
</evidence>
<keyword evidence="3" id="KW-1185">Reference proteome</keyword>
<feature type="compositionally biased region" description="Basic and acidic residues" evidence="1">
    <location>
        <begin position="230"/>
        <end position="249"/>
    </location>
</feature>
<organism evidence="2 3">
    <name type="scientific">Eragrostis curvula</name>
    <name type="common">weeping love grass</name>
    <dbReference type="NCBI Taxonomy" id="38414"/>
    <lineage>
        <taxon>Eukaryota</taxon>
        <taxon>Viridiplantae</taxon>
        <taxon>Streptophyta</taxon>
        <taxon>Embryophyta</taxon>
        <taxon>Tracheophyta</taxon>
        <taxon>Spermatophyta</taxon>
        <taxon>Magnoliopsida</taxon>
        <taxon>Liliopsida</taxon>
        <taxon>Poales</taxon>
        <taxon>Poaceae</taxon>
        <taxon>PACMAD clade</taxon>
        <taxon>Chloridoideae</taxon>
        <taxon>Eragrostideae</taxon>
        <taxon>Eragrostidinae</taxon>
        <taxon>Eragrostis</taxon>
    </lineage>
</organism>